<dbReference type="Proteomes" id="UP000703269">
    <property type="component" value="Unassembled WGS sequence"/>
</dbReference>
<evidence type="ECO:0000313" key="2">
    <source>
        <dbReference type="Proteomes" id="UP000703269"/>
    </source>
</evidence>
<dbReference type="AlphaFoldDB" id="A0A9P3LL24"/>
<evidence type="ECO:0000313" key="1">
    <source>
        <dbReference type="EMBL" id="GJE98950.1"/>
    </source>
</evidence>
<dbReference type="EMBL" id="BPQB01000097">
    <property type="protein sequence ID" value="GJE98950.1"/>
    <property type="molecule type" value="Genomic_DNA"/>
</dbReference>
<keyword evidence="2" id="KW-1185">Reference proteome</keyword>
<proteinExistence type="predicted"/>
<gene>
    <name evidence="1" type="ORF">PsYK624_151880</name>
</gene>
<accession>A0A9P3LL24</accession>
<comment type="caution">
    <text evidence="1">The sequence shown here is derived from an EMBL/GenBank/DDBJ whole genome shotgun (WGS) entry which is preliminary data.</text>
</comment>
<reference evidence="1 2" key="1">
    <citation type="submission" date="2021-08" db="EMBL/GenBank/DDBJ databases">
        <title>Draft Genome Sequence of Phanerochaete sordida strain YK-624.</title>
        <authorList>
            <person name="Mori T."/>
            <person name="Dohra H."/>
            <person name="Suzuki T."/>
            <person name="Kawagishi H."/>
            <person name="Hirai H."/>
        </authorList>
    </citation>
    <scope>NUCLEOTIDE SEQUENCE [LARGE SCALE GENOMIC DNA]</scope>
    <source>
        <strain evidence="1 2">YK-624</strain>
    </source>
</reference>
<name>A0A9P3LL24_9APHY</name>
<protein>
    <submittedName>
        <fullName evidence="1">Uncharacterized protein</fullName>
    </submittedName>
</protein>
<organism evidence="1 2">
    <name type="scientific">Phanerochaete sordida</name>
    <dbReference type="NCBI Taxonomy" id="48140"/>
    <lineage>
        <taxon>Eukaryota</taxon>
        <taxon>Fungi</taxon>
        <taxon>Dikarya</taxon>
        <taxon>Basidiomycota</taxon>
        <taxon>Agaricomycotina</taxon>
        <taxon>Agaricomycetes</taxon>
        <taxon>Polyporales</taxon>
        <taxon>Phanerochaetaceae</taxon>
        <taxon>Phanerochaete</taxon>
    </lineage>
</organism>
<sequence length="125" mass="13529">MAGGTSPAYAEALHIRFARTAVLRFERHTMVRGARRAVVPLLYWKEGKHSSLRAYHSASQSCRSPHAPSPLRSASARDDLLWMQHAQSGAPFSPVSCTVLVALIAQNPSHHSPAPPSDVLPAEGQ</sequence>